<protein>
    <submittedName>
        <fullName evidence="2">Uncharacterized protein</fullName>
    </submittedName>
</protein>
<evidence type="ECO:0000313" key="2">
    <source>
        <dbReference type="EMBL" id="KAL2609846.1"/>
    </source>
</evidence>
<keyword evidence="3" id="KW-1185">Reference proteome</keyword>
<dbReference type="Proteomes" id="UP001605036">
    <property type="component" value="Unassembled WGS sequence"/>
</dbReference>
<dbReference type="EMBL" id="JBHFFA010000008">
    <property type="protein sequence ID" value="KAL2609846.1"/>
    <property type="molecule type" value="Genomic_DNA"/>
</dbReference>
<feature type="compositionally biased region" description="Basic and acidic residues" evidence="1">
    <location>
        <begin position="120"/>
        <end position="131"/>
    </location>
</feature>
<gene>
    <name evidence="2" type="ORF">R1flu_028419</name>
</gene>
<evidence type="ECO:0000313" key="3">
    <source>
        <dbReference type="Proteomes" id="UP001605036"/>
    </source>
</evidence>
<accession>A0ABD1XLM4</accession>
<reference evidence="2 3" key="1">
    <citation type="submission" date="2024-09" db="EMBL/GenBank/DDBJ databases">
        <title>Chromosome-scale assembly of Riccia fluitans.</title>
        <authorList>
            <person name="Paukszto L."/>
            <person name="Sawicki J."/>
            <person name="Karawczyk K."/>
            <person name="Piernik-Szablinska J."/>
            <person name="Szczecinska M."/>
            <person name="Mazdziarz M."/>
        </authorList>
    </citation>
    <scope>NUCLEOTIDE SEQUENCE [LARGE SCALE GENOMIC DNA]</scope>
    <source>
        <strain evidence="2">Rf_01</strain>
        <tissue evidence="2">Aerial parts of the thallus</tissue>
    </source>
</reference>
<sequence length="325" mass="36748">MDSANQLVCLKAVVADAMPELILNLNEDYDGGNSDDDDELLNYVTSEIWNADVLQSLPLNGTEEMTSKQRRAILQNSSTRLVFALNRNLKSLGCTKDDEESLAVCRNVIKEWWKLVEQPEEHEAAAARGGEEEADSDEEEESVPPGHCAMCLRYMPLTFHHLCPRMLHKSMLKKGLYTKQNINEGIDICRPCHSAIHHVFDHETMALKVNTLEKLMEDERVQRWVRYAEKQRTDSSRRDPCCLAAKACISLKTPSWRKTGESVEIPVAVVKSSRGEKLVGFLLIMLGVIIDVEDCFCLMISCIFSRLPSPEDVASVSRMLVCYLR</sequence>
<feature type="compositionally biased region" description="Acidic residues" evidence="1">
    <location>
        <begin position="132"/>
        <end position="142"/>
    </location>
</feature>
<feature type="region of interest" description="Disordered" evidence="1">
    <location>
        <begin position="120"/>
        <end position="143"/>
    </location>
</feature>
<dbReference type="AlphaFoldDB" id="A0ABD1XLM4"/>
<name>A0ABD1XLM4_9MARC</name>
<evidence type="ECO:0000256" key="1">
    <source>
        <dbReference type="SAM" id="MobiDB-lite"/>
    </source>
</evidence>
<comment type="caution">
    <text evidence="2">The sequence shown here is derived from an EMBL/GenBank/DDBJ whole genome shotgun (WGS) entry which is preliminary data.</text>
</comment>
<dbReference type="PANTHER" id="PTHR37827">
    <property type="entry name" value="TUDOR DOMAIN-CONTAINING PROTEIN"/>
    <property type="match status" value="1"/>
</dbReference>
<proteinExistence type="predicted"/>
<organism evidence="2 3">
    <name type="scientific">Riccia fluitans</name>
    <dbReference type="NCBI Taxonomy" id="41844"/>
    <lineage>
        <taxon>Eukaryota</taxon>
        <taxon>Viridiplantae</taxon>
        <taxon>Streptophyta</taxon>
        <taxon>Embryophyta</taxon>
        <taxon>Marchantiophyta</taxon>
        <taxon>Marchantiopsida</taxon>
        <taxon>Marchantiidae</taxon>
        <taxon>Marchantiales</taxon>
        <taxon>Ricciaceae</taxon>
        <taxon>Riccia</taxon>
    </lineage>
</organism>
<dbReference type="PANTHER" id="PTHR37827:SF1">
    <property type="entry name" value="HNH DOMAIN-CONTAINING PROTEIN"/>
    <property type="match status" value="1"/>
</dbReference>